<dbReference type="AlphaFoldDB" id="A0A109JSG2"/>
<accession>A0A109JSG2</accession>
<evidence type="ECO:0000313" key="1">
    <source>
        <dbReference type="EMBL" id="KWV54327.1"/>
    </source>
</evidence>
<sequence length="128" mass="13803">MASIESAVISSAKGIAECLAAALPAEEHHSTTSTPSWMTEFRSGEILTTVDAATILNVTSQAVRLRCERSDDDGSPIGLRFAGTWLVSRRLLLDQIERNNGLHARRVVEGEAEKLSKLAQSKVGSLKI</sequence>
<evidence type="ECO:0000313" key="2">
    <source>
        <dbReference type="Proteomes" id="UP000057737"/>
    </source>
</evidence>
<keyword evidence="2" id="KW-1185">Reference proteome</keyword>
<protein>
    <recommendedName>
        <fullName evidence="3">Helix-turn-helix domain-containing protein</fullName>
    </recommendedName>
</protein>
<name>A0A109JSG2_9BRAD</name>
<dbReference type="Proteomes" id="UP000057737">
    <property type="component" value="Unassembled WGS sequence"/>
</dbReference>
<comment type="caution">
    <text evidence="1">The sequence shown here is derived from an EMBL/GenBank/DDBJ whole genome shotgun (WGS) entry which is preliminary data.</text>
</comment>
<proteinExistence type="predicted"/>
<evidence type="ECO:0008006" key="3">
    <source>
        <dbReference type="Google" id="ProtNLM"/>
    </source>
</evidence>
<dbReference type="EMBL" id="LNCU01000072">
    <property type="protein sequence ID" value="KWV54327.1"/>
    <property type="molecule type" value="Genomic_DNA"/>
</dbReference>
<organism evidence="1 2">
    <name type="scientific">Bradyrhizobium macuxiense</name>
    <dbReference type="NCBI Taxonomy" id="1755647"/>
    <lineage>
        <taxon>Bacteria</taxon>
        <taxon>Pseudomonadati</taxon>
        <taxon>Pseudomonadota</taxon>
        <taxon>Alphaproteobacteria</taxon>
        <taxon>Hyphomicrobiales</taxon>
        <taxon>Nitrobacteraceae</taxon>
        <taxon>Bradyrhizobium</taxon>
    </lineage>
</organism>
<gene>
    <name evidence="1" type="ORF">AS156_00950</name>
</gene>
<reference evidence="1 2" key="1">
    <citation type="submission" date="2015-11" db="EMBL/GenBank/DDBJ databases">
        <title>Draft Genome Sequence of the Strain BR 10303 (Bradyrhizobium sp.) isolated from nodules of Centrolobium paraense.</title>
        <authorList>
            <person name="Zelli J.E."/>
            <person name="Simoes-Araujo J.L."/>
            <person name="Barauna A.C."/>
            <person name="Silva K."/>
        </authorList>
    </citation>
    <scope>NUCLEOTIDE SEQUENCE [LARGE SCALE GENOMIC DNA]</scope>
    <source>
        <strain evidence="1 2">BR 10303</strain>
    </source>
</reference>